<evidence type="ECO:0000256" key="1">
    <source>
        <dbReference type="SAM" id="MobiDB-lite"/>
    </source>
</evidence>
<evidence type="ECO:0008006" key="3">
    <source>
        <dbReference type="Google" id="ProtNLM"/>
    </source>
</evidence>
<organism evidence="2">
    <name type="scientific">Trieres chinensis</name>
    <name type="common">Marine centric diatom</name>
    <name type="synonym">Odontella sinensis</name>
    <dbReference type="NCBI Taxonomy" id="1514140"/>
    <lineage>
        <taxon>Eukaryota</taxon>
        <taxon>Sar</taxon>
        <taxon>Stramenopiles</taxon>
        <taxon>Ochrophyta</taxon>
        <taxon>Bacillariophyta</taxon>
        <taxon>Mediophyceae</taxon>
        <taxon>Biddulphiophycidae</taxon>
        <taxon>Eupodiscales</taxon>
        <taxon>Parodontellaceae</taxon>
        <taxon>Trieres</taxon>
    </lineage>
</organism>
<name>A0A7S1YXB1_TRICV</name>
<feature type="compositionally biased region" description="Basic residues" evidence="1">
    <location>
        <begin position="151"/>
        <end position="167"/>
    </location>
</feature>
<accession>A0A7S1YXB1</accession>
<dbReference type="PANTHER" id="PTHR15657:SF1">
    <property type="entry name" value="THYROID TRANSCRIPTION FACTOR 1-ASSOCIATED PROTEIN 26"/>
    <property type="match status" value="1"/>
</dbReference>
<dbReference type="AlphaFoldDB" id="A0A7S1YXB1"/>
<dbReference type="EMBL" id="HBGO01002760">
    <property type="protein sequence ID" value="CAD9321761.1"/>
    <property type="molecule type" value="Transcribed_RNA"/>
</dbReference>
<dbReference type="InterPro" id="IPR013730">
    <property type="entry name" value="Fyv7/TAP26"/>
</dbReference>
<protein>
    <recommendedName>
        <fullName evidence="3">rRNA-processing protein FYV7</fullName>
    </recommendedName>
</protein>
<feature type="compositionally biased region" description="Polar residues" evidence="1">
    <location>
        <begin position="25"/>
        <end position="35"/>
    </location>
</feature>
<dbReference type="Pfam" id="PF08524">
    <property type="entry name" value="rRNA_processing"/>
    <property type="match status" value="1"/>
</dbReference>
<sequence length="187" mass="21742">MESGSKNSSETQRCRRIATGGGGFSSRQTATTRSLQEFRRRKEKKFVQNATLLREYRRAVKSEGYEAGRGASRKRGRGDEDENRSRKENISEGQKDAPGDELGEERACRRKRRKKTDPFTKAKAQAEARKKEKEDAIAERKRRQKEEVFKAQKRKKQYKKMTQRTKRGQPVMKNVIGSMLEKIQRDV</sequence>
<feature type="compositionally biased region" description="Polar residues" evidence="1">
    <location>
        <begin position="1"/>
        <end position="11"/>
    </location>
</feature>
<dbReference type="PANTHER" id="PTHR15657">
    <property type="entry name" value="THYROID TRANSCRIPTION FACTOR 1-ASSOCIATED PROTEIN 26"/>
    <property type="match status" value="1"/>
</dbReference>
<feature type="compositionally biased region" description="Basic and acidic residues" evidence="1">
    <location>
        <begin position="116"/>
        <end position="150"/>
    </location>
</feature>
<proteinExistence type="predicted"/>
<feature type="region of interest" description="Disordered" evidence="1">
    <location>
        <begin position="1"/>
        <end position="174"/>
    </location>
</feature>
<reference evidence="2" key="1">
    <citation type="submission" date="2021-01" db="EMBL/GenBank/DDBJ databases">
        <authorList>
            <person name="Corre E."/>
            <person name="Pelletier E."/>
            <person name="Niang G."/>
            <person name="Scheremetjew M."/>
            <person name="Finn R."/>
            <person name="Kale V."/>
            <person name="Holt S."/>
            <person name="Cochrane G."/>
            <person name="Meng A."/>
            <person name="Brown T."/>
            <person name="Cohen L."/>
        </authorList>
    </citation>
    <scope>NUCLEOTIDE SEQUENCE</scope>
    <source>
        <strain evidence="2">Grunow 1884</strain>
    </source>
</reference>
<feature type="compositionally biased region" description="Basic and acidic residues" evidence="1">
    <location>
        <begin position="83"/>
        <end position="98"/>
    </location>
</feature>
<dbReference type="GO" id="GO:0005634">
    <property type="term" value="C:nucleus"/>
    <property type="evidence" value="ECO:0007669"/>
    <property type="project" value="TreeGrafter"/>
</dbReference>
<evidence type="ECO:0000313" key="2">
    <source>
        <dbReference type="EMBL" id="CAD9321761.1"/>
    </source>
</evidence>
<gene>
    <name evidence="2" type="ORF">OSIN01602_LOCUS1572</name>
</gene>
<feature type="compositionally biased region" description="Basic and acidic residues" evidence="1">
    <location>
        <begin position="54"/>
        <end position="66"/>
    </location>
</feature>